<dbReference type="InterPro" id="IPR013249">
    <property type="entry name" value="RNA_pol_sigma70_r4_t2"/>
</dbReference>
<organism evidence="8 9">
    <name type="scientific">Brevibacterium metallidurans</name>
    <dbReference type="NCBI Taxonomy" id="1482676"/>
    <lineage>
        <taxon>Bacteria</taxon>
        <taxon>Bacillati</taxon>
        <taxon>Actinomycetota</taxon>
        <taxon>Actinomycetes</taxon>
        <taxon>Micrococcales</taxon>
        <taxon>Brevibacteriaceae</taxon>
        <taxon>Brevibacterium</taxon>
    </lineage>
</organism>
<protein>
    <submittedName>
        <fullName evidence="8">RNA polymerase sigma factor</fullName>
    </submittedName>
</protein>
<dbReference type="InterPro" id="IPR036388">
    <property type="entry name" value="WH-like_DNA-bd_sf"/>
</dbReference>
<dbReference type="NCBIfam" id="TIGR02937">
    <property type="entry name" value="sigma70-ECF"/>
    <property type="match status" value="1"/>
</dbReference>
<dbReference type="InterPro" id="IPR014284">
    <property type="entry name" value="RNA_pol_sigma-70_dom"/>
</dbReference>
<keyword evidence="9" id="KW-1185">Reference proteome</keyword>
<dbReference type="PANTHER" id="PTHR47756:SF2">
    <property type="entry name" value="BLL6612 PROTEIN"/>
    <property type="match status" value="1"/>
</dbReference>
<dbReference type="EMBL" id="BAAAAF010000008">
    <property type="protein sequence ID" value="GAA0036207.1"/>
    <property type="molecule type" value="Genomic_DNA"/>
</dbReference>
<keyword evidence="4" id="KW-0804">Transcription</keyword>
<reference evidence="8 9" key="1">
    <citation type="submission" date="2024-01" db="EMBL/GenBank/DDBJ databases">
        <title>Characterization of antibiotic resistant novel bacterial strains and their environmental applications.</title>
        <authorList>
            <person name="Manzoor S."/>
            <person name="Abbas S."/>
            <person name="Arshad M."/>
            <person name="Ahmed I."/>
        </authorList>
    </citation>
    <scope>NUCLEOTIDE SEQUENCE [LARGE SCALE GENOMIC DNA]</scope>
    <source>
        <strain evidence="8 9">NCCP-602</strain>
    </source>
</reference>
<keyword evidence="3" id="KW-0731">Sigma factor</keyword>
<feature type="domain" description="DUF6596" evidence="7">
    <location>
        <begin position="207"/>
        <end position="307"/>
    </location>
</feature>
<sequence length="458" mass="50026">MTDAPAGRPGPFDAEPPAVESSFTEVSRVLAATWRIEAAKIVAALTRHVGDFGFAEDLAQEALTEALTSWSATGIPANPAGWLMTVAKRRAIDSWRRRERFETRVTEIGHRLEDEQASDAGALPWDPDTIDDDVLRLIFISCHPVLGREAQLALTLRVVGGLTTQEIARAFLVPVATVQQRIVRAKKTLALAEVPFELPPANEWPGRLTSVLSVLYLMFSEGHVATAGADWMKPELSMDALRLTRITAGLVPEEPEVHGLIALMAFTAARFPARLRPDETPILLADQDRSRWDRSLIRLGERSLHRAERLHAARAVPTAQALHTAQTPGTGSGPYTLQAAIAAVHASARRFPDTDWERIAQLYGELETVAPSPMTTLNRAIAIAEAESPEAGLRVIEDSGIARALARFHHVPSVRGELLARAGRTAEALTEFDRAAELAVNDREAAVLRDKADRLREA</sequence>
<accession>A0ABN0SP81</accession>
<evidence type="ECO:0000256" key="4">
    <source>
        <dbReference type="ARBA" id="ARBA00023163"/>
    </source>
</evidence>
<evidence type="ECO:0000313" key="9">
    <source>
        <dbReference type="Proteomes" id="UP001498238"/>
    </source>
</evidence>
<evidence type="ECO:0000313" key="8">
    <source>
        <dbReference type="EMBL" id="GAA0036207.1"/>
    </source>
</evidence>
<dbReference type="PANTHER" id="PTHR47756">
    <property type="entry name" value="BLL6612 PROTEIN-RELATED"/>
    <property type="match status" value="1"/>
</dbReference>
<dbReference type="InterPro" id="IPR013324">
    <property type="entry name" value="RNA_pol_sigma_r3/r4-like"/>
</dbReference>
<evidence type="ECO:0000256" key="3">
    <source>
        <dbReference type="ARBA" id="ARBA00023082"/>
    </source>
</evidence>
<dbReference type="Gene3D" id="1.10.1740.10">
    <property type="match status" value="1"/>
</dbReference>
<proteinExistence type="inferred from homology"/>
<evidence type="ECO:0000259" key="7">
    <source>
        <dbReference type="Pfam" id="PF20239"/>
    </source>
</evidence>
<dbReference type="RefSeq" id="WP_339393035.1">
    <property type="nucleotide sequence ID" value="NZ_BAAAAF010000008.1"/>
</dbReference>
<keyword evidence="2" id="KW-0805">Transcription regulation</keyword>
<dbReference type="Gene3D" id="1.10.10.10">
    <property type="entry name" value="Winged helix-like DNA-binding domain superfamily/Winged helix DNA-binding domain"/>
    <property type="match status" value="1"/>
</dbReference>
<dbReference type="SUPFAM" id="SSF88946">
    <property type="entry name" value="Sigma2 domain of RNA polymerase sigma factors"/>
    <property type="match status" value="1"/>
</dbReference>
<dbReference type="SUPFAM" id="SSF88659">
    <property type="entry name" value="Sigma3 and sigma4 domains of RNA polymerase sigma factors"/>
    <property type="match status" value="1"/>
</dbReference>
<evidence type="ECO:0000256" key="2">
    <source>
        <dbReference type="ARBA" id="ARBA00023015"/>
    </source>
</evidence>
<feature type="domain" description="RNA polymerase sigma factor 70 region 4 type 2" evidence="6">
    <location>
        <begin position="140"/>
        <end position="189"/>
    </location>
</feature>
<evidence type="ECO:0000259" key="6">
    <source>
        <dbReference type="Pfam" id="PF08281"/>
    </source>
</evidence>
<dbReference type="Pfam" id="PF04542">
    <property type="entry name" value="Sigma70_r2"/>
    <property type="match status" value="1"/>
</dbReference>
<dbReference type="Proteomes" id="UP001498238">
    <property type="component" value="Unassembled WGS sequence"/>
</dbReference>
<feature type="domain" description="RNA polymerase sigma-70 region 2" evidence="5">
    <location>
        <begin position="41"/>
        <end position="100"/>
    </location>
</feature>
<evidence type="ECO:0000256" key="1">
    <source>
        <dbReference type="ARBA" id="ARBA00010641"/>
    </source>
</evidence>
<dbReference type="InterPro" id="IPR013325">
    <property type="entry name" value="RNA_pol_sigma_r2"/>
</dbReference>
<comment type="caution">
    <text evidence="8">The sequence shown here is derived from an EMBL/GenBank/DDBJ whole genome shotgun (WGS) entry which is preliminary data.</text>
</comment>
<name>A0ABN0SP81_9MICO</name>
<dbReference type="Pfam" id="PF08281">
    <property type="entry name" value="Sigma70_r4_2"/>
    <property type="match status" value="1"/>
</dbReference>
<dbReference type="InterPro" id="IPR046531">
    <property type="entry name" value="DUF6596"/>
</dbReference>
<dbReference type="Pfam" id="PF20239">
    <property type="entry name" value="DUF6596"/>
    <property type="match status" value="1"/>
</dbReference>
<gene>
    <name evidence="8" type="ORF">NCCP602_21680</name>
</gene>
<dbReference type="InterPro" id="IPR007627">
    <property type="entry name" value="RNA_pol_sigma70_r2"/>
</dbReference>
<comment type="similarity">
    <text evidence="1">Belongs to the sigma-70 factor family. ECF subfamily.</text>
</comment>
<evidence type="ECO:0000259" key="5">
    <source>
        <dbReference type="Pfam" id="PF04542"/>
    </source>
</evidence>